<dbReference type="Proteomes" id="UP001149140">
    <property type="component" value="Unassembled WGS sequence"/>
</dbReference>
<keyword evidence="4" id="KW-1185">Reference proteome</keyword>
<reference evidence="3" key="1">
    <citation type="submission" date="2022-10" db="EMBL/GenBank/DDBJ databases">
        <title>The WGS of Solirubrobacter ginsenosidimutans DSM 21036.</title>
        <authorList>
            <person name="Jiang Z."/>
        </authorList>
    </citation>
    <scope>NUCLEOTIDE SEQUENCE</scope>
    <source>
        <strain evidence="3">DSM 21036</strain>
    </source>
</reference>
<protein>
    <submittedName>
        <fullName evidence="3">Uncharacterized protein</fullName>
    </submittedName>
</protein>
<sequence>MTIEDGRAKPSLLRRGLVAAAALVIVGTAAWWLLFRDGSPSPGPLAPDESGSIGITAWEHPGDFGFGHPIVVNTGDKPAILKRIRLVAPSAGLEVIAAQVAGSKRTFSGTSYTHEWPSKEFDDLYPVAGFTVAPASRRGWKRGVELVFRLRAKQIGNYEADAVAVEYTVDGTEYRTYLPIATRFCVVPPSAPINGEGDGDCGVPSGMNKPIDDPEA</sequence>
<feature type="region of interest" description="Disordered" evidence="1">
    <location>
        <begin position="195"/>
        <end position="216"/>
    </location>
</feature>
<name>A0A9X3SBW9_9ACTN</name>
<dbReference type="EMBL" id="JAPDOD010000104">
    <property type="protein sequence ID" value="MDA0167353.1"/>
    <property type="molecule type" value="Genomic_DNA"/>
</dbReference>
<keyword evidence="2" id="KW-0472">Membrane</keyword>
<evidence type="ECO:0000256" key="1">
    <source>
        <dbReference type="SAM" id="MobiDB-lite"/>
    </source>
</evidence>
<dbReference type="AlphaFoldDB" id="A0A9X3SBW9"/>
<gene>
    <name evidence="3" type="ORF">OM076_44245</name>
</gene>
<keyword evidence="2" id="KW-0812">Transmembrane</keyword>
<comment type="caution">
    <text evidence="3">The sequence shown here is derived from an EMBL/GenBank/DDBJ whole genome shotgun (WGS) entry which is preliminary data.</text>
</comment>
<evidence type="ECO:0000313" key="3">
    <source>
        <dbReference type="EMBL" id="MDA0167353.1"/>
    </source>
</evidence>
<evidence type="ECO:0000256" key="2">
    <source>
        <dbReference type="SAM" id="Phobius"/>
    </source>
</evidence>
<accession>A0A9X3SBW9</accession>
<evidence type="ECO:0000313" key="4">
    <source>
        <dbReference type="Proteomes" id="UP001149140"/>
    </source>
</evidence>
<feature type="transmembrane region" description="Helical" evidence="2">
    <location>
        <begin position="12"/>
        <end position="34"/>
    </location>
</feature>
<proteinExistence type="predicted"/>
<keyword evidence="2" id="KW-1133">Transmembrane helix</keyword>
<organism evidence="3 4">
    <name type="scientific">Solirubrobacter ginsenosidimutans</name>
    <dbReference type="NCBI Taxonomy" id="490573"/>
    <lineage>
        <taxon>Bacteria</taxon>
        <taxon>Bacillati</taxon>
        <taxon>Actinomycetota</taxon>
        <taxon>Thermoleophilia</taxon>
        <taxon>Solirubrobacterales</taxon>
        <taxon>Solirubrobacteraceae</taxon>
        <taxon>Solirubrobacter</taxon>
    </lineage>
</organism>